<feature type="transmembrane region" description="Helical" evidence="8">
    <location>
        <begin position="20"/>
        <end position="40"/>
    </location>
</feature>
<evidence type="ECO:0000313" key="12">
    <source>
        <dbReference type="Proteomes" id="UP001224674"/>
    </source>
</evidence>
<keyword evidence="3 8" id="KW-0812">Transmembrane</keyword>
<evidence type="ECO:0000256" key="3">
    <source>
        <dbReference type="ARBA" id="ARBA00022692"/>
    </source>
</evidence>
<dbReference type="GO" id="GO:0022857">
    <property type="term" value="F:transmembrane transporter activity"/>
    <property type="evidence" value="ECO:0007669"/>
    <property type="project" value="TreeGrafter"/>
</dbReference>
<dbReference type="InterPro" id="IPR003838">
    <property type="entry name" value="ABC3_permease_C"/>
</dbReference>
<dbReference type="AlphaFoldDB" id="A0AAJ6DBG7"/>
<feature type="region of interest" description="Disordered" evidence="7">
    <location>
        <begin position="673"/>
        <end position="700"/>
    </location>
</feature>
<dbReference type="RefSeq" id="WP_279674624.1">
    <property type="nucleotide sequence ID" value="NZ_CP122566.1"/>
</dbReference>
<dbReference type="GO" id="GO:0005886">
    <property type="term" value="C:plasma membrane"/>
    <property type="evidence" value="ECO:0007669"/>
    <property type="project" value="UniProtKB-SubCell"/>
</dbReference>
<evidence type="ECO:0000256" key="4">
    <source>
        <dbReference type="ARBA" id="ARBA00022989"/>
    </source>
</evidence>
<feature type="domain" description="MacB-like periplasmic core" evidence="10">
    <location>
        <begin position="23"/>
        <end position="254"/>
    </location>
</feature>
<gene>
    <name evidence="11" type="ORF">QDX21_09925</name>
</gene>
<feature type="domain" description="ABC3 transporter permease C-terminal" evidence="9">
    <location>
        <begin position="760"/>
        <end position="889"/>
    </location>
</feature>
<dbReference type="Proteomes" id="UP001224674">
    <property type="component" value="Chromosome"/>
</dbReference>
<dbReference type="InterPro" id="IPR050250">
    <property type="entry name" value="Macrolide_Exporter_MacB"/>
</dbReference>
<evidence type="ECO:0000256" key="6">
    <source>
        <dbReference type="ARBA" id="ARBA00038076"/>
    </source>
</evidence>
<feature type="transmembrane region" description="Helical" evidence="8">
    <location>
        <begin position="348"/>
        <end position="371"/>
    </location>
</feature>
<evidence type="ECO:0000256" key="8">
    <source>
        <dbReference type="SAM" id="Phobius"/>
    </source>
</evidence>
<feature type="transmembrane region" description="Helical" evidence="8">
    <location>
        <begin position="805"/>
        <end position="830"/>
    </location>
</feature>
<evidence type="ECO:0000313" key="11">
    <source>
        <dbReference type="EMBL" id="WGH92610.1"/>
    </source>
</evidence>
<dbReference type="Pfam" id="PF12704">
    <property type="entry name" value="MacB_PCD"/>
    <property type="match status" value="1"/>
</dbReference>
<dbReference type="Pfam" id="PF02687">
    <property type="entry name" value="FtsX"/>
    <property type="match status" value="2"/>
</dbReference>
<feature type="transmembrane region" description="Helical" evidence="8">
    <location>
        <begin position="292"/>
        <end position="320"/>
    </location>
</feature>
<dbReference type="PANTHER" id="PTHR30572">
    <property type="entry name" value="MEMBRANE COMPONENT OF TRANSPORTER-RELATED"/>
    <property type="match status" value="1"/>
</dbReference>
<feature type="transmembrane region" description="Helical" evidence="8">
    <location>
        <begin position="391"/>
        <end position="413"/>
    </location>
</feature>
<feature type="domain" description="ABC3 transporter permease C-terminal" evidence="9">
    <location>
        <begin position="298"/>
        <end position="417"/>
    </location>
</feature>
<evidence type="ECO:0000259" key="9">
    <source>
        <dbReference type="Pfam" id="PF02687"/>
    </source>
</evidence>
<evidence type="ECO:0000256" key="1">
    <source>
        <dbReference type="ARBA" id="ARBA00004651"/>
    </source>
</evidence>
<comment type="subcellular location">
    <subcellularLocation>
        <location evidence="1">Cell membrane</location>
        <topology evidence="1">Multi-pass membrane protein</topology>
    </subcellularLocation>
</comment>
<keyword evidence="5 8" id="KW-0472">Membrane</keyword>
<evidence type="ECO:0000256" key="5">
    <source>
        <dbReference type="ARBA" id="ARBA00023136"/>
    </source>
</evidence>
<evidence type="ECO:0000256" key="7">
    <source>
        <dbReference type="SAM" id="MobiDB-lite"/>
    </source>
</evidence>
<feature type="transmembrane region" description="Helical" evidence="8">
    <location>
        <begin position="515"/>
        <end position="534"/>
    </location>
</feature>
<proteinExistence type="inferred from homology"/>
<evidence type="ECO:0000256" key="2">
    <source>
        <dbReference type="ARBA" id="ARBA00022475"/>
    </source>
</evidence>
<keyword evidence="4 8" id="KW-1133">Transmembrane helix</keyword>
<dbReference type="EMBL" id="CP122566">
    <property type="protein sequence ID" value="WGH92610.1"/>
    <property type="molecule type" value="Genomic_DNA"/>
</dbReference>
<reference evidence="11 12" key="1">
    <citation type="submission" date="2023-03" db="EMBL/GenBank/DDBJ databases">
        <title>Complete genome sequences of several Auritidibacter ignavus strains isolated from ear infections.</title>
        <authorList>
            <person name="Baehr T."/>
            <person name="Baumhoegger A.M."/>
        </authorList>
    </citation>
    <scope>NUCLEOTIDE SEQUENCE [LARGE SCALE GENOMIC DNA]</scope>
    <source>
        <strain evidence="11 12">BABAE-6</strain>
    </source>
</reference>
<feature type="transmembrane region" description="Helical" evidence="8">
    <location>
        <begin position="461"/>
        <end position="494"/>
    </location>
</feature>
<accession>A0AAJ6DBG7</accession>
<keyword evidence="2" id="KW-1003">Cell membrane</keyword>
<evidence type="ECO:0000259" key="10">
    <source>
        <dbReference type="Pfam" id="PF12704"/>
    </source>
</evidence>
<dbReference type="PANTHER" id="PTHR30572:SF4">
    <property type="entry name" value="ABC TRANSPORTER PERMEASE YTRF"/>
    <property type="match status" value="1"/>
</dbReference>
<feature type="transmembrane region" description="Helical" evidence="8">
    <location>
        <begin position="753"/>
        <end position="777"/>
    </location>
</feature>
<comment type="similarity">
    <text evidence="6">Belongs to the ABC-4 integral membrane protein family.</text>
</comment>
<dbReference type="InterPro" id="IPR025857">
    <property type="entry name" value="MacB_PCD"/>
</dbReference>
<feature type="transmembrane region" description="Helical" evidence="8">
    <location>
        <begin position="434"/>
        <end position="455"/>
    </location>
</feature>
<name>A0AAJ6DBG7_9MICC</name>
<sequence length="896" mass="93151">MAPTLKIALSQIRHSPRRYVSVLIAIVIGTMFLAGALLVGSTSTATLKATLGETYSTSDVVLSPDPYSDAALLLADPDTQRELEELDTVAEAYSPSTTYVPLGTDTEPNAAPLLLQPAPRDHSLVATEPTRGELPAHDSTGEIALNAEAAEKLGLDIGDTFELEGPNGPVTATLTGTLPSTTNPMMVYGYQAIGSTDLVEAFNAVPSQDPETGDGSGQPAAGDSAEQADTVFTDYTLIRLADGASTDQALAELTSWAERQTADDRITTTIQVDTPEHTIAAELEETPGAAELVGVLLAFAVVALFVTMLVIANTFQVLVAQRSQQLALQRVLGATRGQVRSSVLLESFAIGLIGSVIGLGLAVGLMALLVLLGSQLLNMPQLSFGAELNLLWVLVAGVVITVVAAFSPALRATRVSPLAALRPMEPTGVQQKTGIIRLIIGAVLFVGGSALMVGTALVGQLLLAILGGVISFIGILLLAVLFVPGAVYGVGALLRGLGGVPGRMAQLNAVRNRSRTASTATALLVGTTLVTLMLTGGRIAQAQADKLLTSNFPVDAVITELADPATTAEDIEQVEHVQNTAVIETVGTYEDSSGTLQQVQSAQPDALTAVGIPDQDVEMLEEKHTVLLPSWIEQQGQDLGHDPTPQTLEVTGADGTTLTLTVQRTETSLQNPLVSPATAEALGGPMPAESLPDSPDPAAPVSPGGQVWFSVDDGLSMNELTELFTSINTQLDETANVTAPAAEKAVYQMVIDMLLLIVVALLAISVIIALVGVANTLSLSTMERTRENSLMRALGLTRGGLRSMLAWEAMLIAAVGAVLGCVLGVFYGWAGAQALFQPLLADDTLSQSSSEVVGLTVPWVEMLIILAVAALAGLLASIAPARRAVKTPPVQGLAME</sequence>
<keyword evidence="12" id="KW-1185">Reference proteome</keyword>
<protein>
    <submittedName>
        <fullName evidence="11">FtsX-like permease family protein</fullName>
    </submittedName>
</protein>
<organism evidence="11 12">
    <name type="scientific">Auritidibacter ignavus</name>
    <dbReference type="NCBI Taxonomy" id="678932"/>
    <lineage>
        <taxon>Bacteria</taxon>
        <taxon>Bacillati</taxon>
        <taxon>Actinomycetota</taxon>
        <taxon>Actinomycetes</taxon>
        <taxon>Micrococcales</taxon>
        <taxon>Micrococcaceae</taxon>
        <taxon>Auritidibacter</taxon>
    </lineage>
</organism>
<feature type="transmembrane region" description="Helical" evidence="8">
    <location>
        <begin position="859"/>
        <end position="879"/>
    </location>
</feature>
<feature type="region of interest" description="Disordered" evidence="7">
    <location>
        <begin position="205"/>
        <end position="225"/>
    </location>
</feature>